<evidence type="ECO:0000256" key="2">
    <source>
        <dbReference type="ARBA" id="ARBA00022598"/>
    </source>
</evidence>
<sequence length="691" mass="75045">MPTELVEVDLTLDHSPEQVWDVLSDLELYPRFAREVAAVERFGATPPGRGAKFRVRFSVGSAKPVLDEVEILVHRPHEHLVLVSPRWEGGHLTVRLEPASRGRTLVQVMLSLPEGITAGTVLTNSWVRRRVRKALSVIDHHLAGRAVTSSPTRIDQSSRSQSALNVALTLARAGVFTPGRPDRLVRQLNALARWGPTFAGGYRAAAAANPDHPAIIDERGELSFDEIDRRTTRLANGLAEYGVRPGRRVALMCRNHAGIVEAVIACGKLGADVLMVNTGLSADQIADLVDVHRPIALLADDEFGPLFHNLPASLPWISTWSAAPGQVSTDTITQDAASTPPRPPATPSKIIVMTSGTTGVPKGARRRNPPGLSAAASVYSRIPLRFHEKMLIPAPLFHTWGLAAVQLGMPLQATLVLQRRFDPESALRAIAELGCTSMFAVPIMLQRILDLPARVRARYDTSSLRVVASSGSAMSGSFVTQFMDTFGDILYNFYGSTEVSWASIADPADLRAAPTTAGRCPVGTRVGILDPSGKPLPPGAVGSICVGNEMLFEGYTNGSRNEMHSDLMVTGDRGYLDADDRLFVCGRDDDMIISGGENVFPRPVEELLMGLAEVDDAAVVGVPDREFGQRFVAYVALRPGARLDATDVRHYVHDHLERFSVPRDVFFVRRVPRNATGKVVKRLLVDQDLTA</sequence>
<dbReference type="GO" id="GO:0031956">
    <property type="term" value="F:medium-chain fatty acid-CoA ligase activity"/>
    <property type="evidence" value="ECO:0007669"/>
    <property type="project" value="TreeGrafter"/>
</dbReference>
<dbReference type="InterPro" id="IPR020845">
    <property type="entry name" value="AMP-binding_CS"/>
</dbReference>
<keyword evidence="8" id="KW-1185">Reference proteome</keyword>
<dbReference type="InterPro" id="IPR000873">
    <property type="entry name" value="AMP-dep_synth/lig_dom"/>
</dbReference>
<dbReference type="Gene3D" id="3.30.300.30">
    <property type="match status" value="1"/>
</dbReference>
<dbReference type="Gene3D" id="3.40.50.12780">
    <property type="entry name" value="N-terminal domain of ligase-like"/>
    <property type="match status" value="1"/>
</dbReference>
<dbReference type="CDD" id="cd04433">
    <property type="entry name" value="AFD_class_I"/>
    <property type="match status" value="1"/>
</dbReference>
<dbReference type="PANTHER" id="PTHR43201">
    <property type="entry name" value="ACYL-COA SYNTHETASE"/>
    <property type="match status" value="1"/>
</dbReference>
<feature type="domain" description="AMP-dependent synthetase/ligase" evidence="4">
    <location>
        <begin position="204"/>
        <end position="555"/>
    </location>
</feature>
<dbReference type="InterPro" id="IPR042099">
    <property type="entry name" value="ANL_N_sf"/>
</dbReference>
<organism evidence="7 8">
    <name type="scientific">Actinokineospora alba</name>
    <dbReference type="NCBI Taxonomy" id="504798"/>
    <lineage>
        <taxon>Bacteria</taxon>
        <taxon>Bacillati</taxon>
        <taxon>Actinomycetota</taxon>
        <taxon>Actinomycetes</taxon>
        <taxon>Pseudonocardiales</taxon>
        <taxon>Pseudonocardiaceae</taxon>
        <taxon>Actinokineospora</taxon>
    </lineage>
</organism>
<dbReference type="GO" id="GO:0006631">
    <property type="term" value="P:fatty acid metabolic process"/>
    <property type="evidence" value="ECO:0007669"/>
    <property type="project" value="TreeGrafter"/>
</dbReference>
<evidence type="ECO:0000259" key="5">
    <source>
        <dbReference type="Pfam" id="PF03364"/>
    </source>
</evidence>
<dbReference type="OrthoDB" id="56621at2"/>
<dbReference type="RefSeq" id="WP_091369900.1">
    <property type="nucleotide sequence ID" value="NZ_FNDV01000003.1"/>
</dbReference>
<dbReference type="InterPro" id="IPR045851">
    <property type="entry name" value="AMP-bd_C_sf"/>
</dbReference>
<dbReference type="SUPFAM" id="SSF56801">
    <property type="entry name" value="Acetyl-CoA synthetase-like"/>
    <property type="match status" value="1"/>
</dbReference>
<keyword evidence="2 7" id="KW-0436">Ligase</keyword>
<dbReference type="Pfam" id="PF13193">
    <property type="entry name" value="AMP-binding_C"/>
    <property type="match status" value="1"/>
</dbReference>
<dbReference type="EMBL" id="FNJB01000001">
    <property type="protein sequence ID" value="SDO05383.1"/>
    <property type="molecule type" value="Genomic_DNA"/>
</dbReference>
<dbReference type="SUPFAM" id="SSF55961">
    <property type="entry name" value="Bet v1-like"/>
    <property type="match status" value="1"/>
</dbReference>
<dbReference type="STRING" id="504798.SAMN05421871_103101"/>
<dbReference type="AlphaFoldDB" id="A0A1H0GET8"/>
<feature type="domain" description="Coenzyme Q-binding protein COQ10 START" evidence="5">
    <location>
        <begin position="13"/>
        <end position="61"/>
    </location>
</feature>
<dbReference type="Pfam" id="PF00501">
    <property type="entry name" value="AMP-binding"/>
    <property type="match status" value="1"/>
</dbReference>
<evidence type="ECO:0000313" key="7">
    <source>
        <dbReference type="EMBL" id="SDO05383.1"/>
    </source>
</evidence>
<name>A0A1H0GET8_9PSEU</name>
<feature type="domain" description="AMP-binding enzyme C-terminal" evidence="6">
    <location>
        <begin position="604"/>
        <end position="678"/>
    </location>
</feature>
<dbReference type="PROSITE" id="PS00455">
    <property type="entry name" value="AMP_BINDING"/>
    <property type="match status" value="1"/>
</dbReference>
<evidence type="ECO:0000256" key="3">
    <source>
        <dbReference type="SAM" id="MobiDB-lite"/>
    </source>
</evidence>
<dbReference type="Gene3D" id="3.30.530.20">
    <property type="match status" value="1"/>
</dbReference>
<protein>
    <submittedName>
        <fullName evidence="7">Acyl-CoA synthetase (AMP-forming)/AMP-acid ligase II</fullName>
    </submittedName>
</protein>
<proteinExistence type="inferred from homology"/>
<evidence type="ECO:0000313" key="8">
    <source>
        <dbReference type="Proteomes" id="UP000199651"/>
    </source>
</evidence>
<comment type="similarity">
    <text evidence="1">Belongs to the ATP-dependent AMP-binding enzyme family.</text>
</comment>
<accession>A0A1H0GET8</accession>
<dbReference type="Pfam" id="PF03364">
    <property type="entry name" value="Polyketide_cyc"/>
    <property type="match status" value="1"/>
</dbReference>
<dbReference type="InterPro" id="IPR025110">
    <property type="entry name" value="AMP-bd_C"/>
</dbReference>
<evidence type="ECO:0000256" key="1">
    <source>
        <dbReference type="ARBA" id="ARBA00006432"/>
    </source>
</evidence>
<feature type="region of interest" description="Disordered" evidence="3">
    <location>
        <begin position="328"/>
        <end position="350"/>
    </location>
</feature>
<evidence type="ECO:0000259" key="4">
    <source>
        <dbReference type="Pfam" id="PF00501"/>
    </source>
</evidence>
<gene>
    <name evidence="7" type="ORF">SAMN05192558_101770</name>
</gene>
<reference evidence="8" key="1">
    <citation type="submission" date="2016-10" db="EMBL/GenBank/DDBJ databases">
        <authorList>
            <person name="Varghese N."/>
            <person name="Submissions S."/>
        </authorList>
    </citation>
    <scope>NUCLEOTIDE SEQUENCE [LARGE SCALE GENOMIC DNA]</scope>
    <source>
        <strain evidence="8">IBRC-M 10655</strain>
    </source>
</reference>
<dbReference type="CDD" id="cd07812">
    <property type="entry name" value="SRPBCC"/>
    <property type="match status" value="1"/>
</dbReference>
<dbReference type="PANTHER" id="PTHR43201:SF5">
    <property type="entry name" value="MEDIUM-CHAIN ACYL-COA LIGASE ACSF2, MITOCHONDRIAL"/>
    <property type="match status" value="1"/>
</dbReference>
<dbReference type="Proteomes" id="UP000199651">
    <property type="component" value="Unassembled WGS sequence"/>
</dbReference>
<dbReference type="InterPro" id="IPR005031">
    <property type="entry name" value="COQ10_START"/>
</dbReference>
<evidence type="ECO:0000259" key="6">
    <source>
        <dbReference type="Pfam" id="PF13193"/>
    </source>
</evidence>
<dbReference type="InterPro" id="IPR023393">
    <property type="entry name" value="START-like_dom_sf"/>
</dbReference>